<feature type="compositionally biased region" description="Basic and acidic residues" evidence="1">
    <location>
        <begin position="1"/>
        <end position="11"/>
    </location>
</feature>
<organism evidence="3 4">
    <name type="scientific">Streptomyces bugieae</name>
    <dbReference type="NCBI Taxonomy" id="3098223"/>
    <lineage>
        <taxon>Bacteria</taxon>
        <taxon>Bacillati</taxon>
        <taxon>Actinomycetota</taxon>
        <taxon>Actinomycetes</taxon>
        <taxon>Kitasatosporales</taxon>
        <taxon>Streptomycetaceae</taxon>
        <taxon>Streptomyces</taxon>
    </lineage>
</organism>
<dbReference type="EMBL" id="JAZBJP010000007">
    <property type="protein sequence ID" value="MEE4420898.1"/>
    <property type="molecule type" value="Genomic_DNA"/>
</dbReference>
<gene>
    <name evidence="3" type="ORF">V2J85_16305</name>
</gene>
<dbReference type="PANTHER" id="PTHR14136:SF17">
    <property type="entry name" value="BTB_POZ DOMAIN-CONTAINING PROTEIN KCTD9"/>
    <property type="match status" value="1"/>
</dbReference>
<name>A0ABU7NPZ3_9ACTN</name>
<accession>A0ABU7NPZ3</accession>
<feature type="transmembrane region" description="Helical" evidence="2">
    <location>
        <begin position="42"/>
        <end position="64"/>
    </location>
</feature>
<comment type="caution">
    <text evidence="3">The sequence shown here is derived from an EMBL/GenBank/DDBJ whole genome shotgun (WGS) entry which is preliminary data.</text>
</comment>
<evidence type="ECO:0000313" key="4">
    <source>
        <dbReference type="Proteomes" id="UP001307760"/>
    </source>
</evidence>
<dbReference type="PANTHER" id="PTHR14136">
    <property type="entry name" value="BTB_POZ DOMAIN-CONTAINING PROTEIN KCTD9"/>
    <property type="match status" value="1"/>
</dbReference>
<keyword evidence="2" id="KW-0812">Transmembrane</keyword>
<keyword evidence="2" id="KW-1133">Transmembrane helix</keyword>
<dbReference type="SUPFAM" id="SSF141571">
    <property type="entry name" value="Pentapeptide repeat-like"/>
    <property type="match status" value="1"/>
</dbReference>
<dbReference type="InterPro" id="IPR001646">
    <property type="entry name" value="5peptide_repeat"/>
</dbReference>
<evidence type="ECO:0000256" key="2">
    <source>
        <dbReference type="SAM" id="Phobius"/>
    </source>
</evidence>
<reference evidence="3 4" key="1">
    <citation type="submission" date="2023-12" db="EMBL/GenBank/DDBJ databases">
        <title>30 novel species of actinomycetes from the DSMZ collection.</title>
        <authorList>
            <person name="Nouioui I."/>
        </authorList>
    </citation>
    <scope>NUCLEOTIDE SEQUENCE [LARGE SCALE GENOMIC DNA]</scope>
    <source>
        <strain evidence="3 4">DSM 41528</strain>
    </source>
</reference>
<feature type="compositionally biased region" description="Basic residues" evidence="1">
    <location>
        <begin position="12"/>
        <end position="26"/>
    </location>
</feature>
<sequence length="358" mass="38499">MTKALGTERLRRITHRRATRQRRRQPRFSTSGPTPGGNRLQWVGLVAVSLPGLAALAALLFTWMQMGQTNRQLRISEQGQITNRYNAAINNLGSQSIDVRLGGIYALERIMQDSSRDHPTVVSVLAAFVRQHAPLPASAVKTTRTRPTTHSPPTDIQGVMNVLAHRRPGLDHGAVVDLSFTDLNGLKTMGAQGHVYFRSADLHGANLRGADLDAADLQGAQLWDADLRSAWMHMADLRRASLNRAKLTNTWLCAFGTGCADLAGADLSDVDMTDMDLAGVNLTGATLSAANLTGADLTGARLVGAYLPNTNLTRANLTNADLTGAHLSGVKLDGAKLDGTKLKGVHGLPSQRASRFHR</sequence>
<dbReference type="InterPro" id="IPR051082">
    <property type="entry name" value="Pentapeptide-BTB/POZ_domain"/>
</dbReference>
<dbReference type="RefSeq" id="WP_330821977.1">
    <property type="nucleotide sequence ID" value="NZ_JAZBJP010000007.1"/>
</dbReference>
<keyword evidence="2" id="KW-0472">Membrane</keyword>
<protein>
    <submittedName>
        <fullName evidence="3">Pentapeptide repeat-containing protein</fullName>
    </submittedName>
</protein>
<dbReference type="Proteomes" id="UP001307760">
    <property type="component" value="Unassembled WGS sequence"/>
</dbReference>
<dbReference type="Pfam" id="PF00805">
    <property type="entry name" value="Pentapeptide"/>
    <property type="match status" value="2"/>
</dbReference>
<proteinExistence type="predicted"/>
<dbReference type="Gene3D" id="2.160.20.80">
    <property type="entry name" value="E3 ubiquitin-protein ligase SopA"/>
    <property type="match status" value="2"/>
</dbReference>
<evidence type="ECO:0000313" key="3">
    <source>
        <dbReference type="EMBL" id="MEE4420898.1"/>
    </source>
</evidence>
<feature type="region of interest" description="Disordered" evidence="1">
    <location>
        <begin position="1"/>
        <end position="36"/>
    </location>
</feature>
<keyword evidence="4" id="KW-1185">Reference proteome</keyword>
<evidence type="ECO:0000256" key="1">
    <source>
        <dbReference type="SAM" id="MobiDB-lite"/>
    </source>
</evidence>